<keyword evidence="2" id="KW-0597">Phosphoprotein</keyword>
<name>A0A1B2JCH6_PICPA</name>
<protein>
    <submittedName>
        <fullName evidence="7">BA75_03254T0</fullName>
    </submittedName>
</protein>
<dbReference type="Proteomes" id="UP000094565">
    <property type="component" value="Chromosome 2"/>
</dbReference>
<evidence type="ECO:0000256" key="1">
    <source>
        <dbReference type="ARBA" id="ARBA00004123"/>
    </source>
</evidence>
<dbReference type="OrthoDB" id="412109at2759"/>
<dbReference type="AlphaFoldDB" id="A0A1B2JCH6"/>
<evidence type="ECO:0000256" key="5">
    <source>
        <dbReference type="ARBA" id="ARBA00023242"/>
    </source>
</evidence>
<dbReference type="PANTHER" id="PTHR15263">
    <property type="entry name" value="I-KAPPA-B-LIKE PROTEIN IKBL"/>
    <property type="match status" value="1"/>
</dbReference>
<dbReference type="InterPro" id="IPR038753">
    <property type="entry name" value="NFKBIL1"/>
</dbReference>
<evidence type="ECO:0000313" key="7">
    <source>
        <dbReference type="EMBL" id="ANZ75508.1"/>
    </source>
</evidence>
<evidence type="ECO:0000256" key="3">
    <source>
        <dbReference type="ARBA" id="ARBA00022737"/>
    </source>
</evidence>
<feature type="compositionally biased region" description="Basic residues" evidence="6">
    <location>
        <begin position="31"/>
        <end position="46"/>
    </location>
</feature>
<organism evidence="7 8">
    <name type="scientific">Komagataella pastoris</name>
    <name type="common">Yeast</name>
    <name type="synonym">Pichia pastoris</name>
    <dbReference type="NCBI Taxonomy" id="4922"/>
    <lineage>
        <taxon>Eukaryota</taxon>
        <taxon>Fungi</taxon>
        <taxon>Dikarya</taxon>
        <taxon>Ascomycota</taxon>
        <taxon>Saccharomycotina</taxon>
        <taxon>Pichiomycetes</taxon>
        <taxon>Pichiales</taxon>
        <taxon>Pichiaceae</taxon>
        <taxon>Komagataella</taxon>
    </lineage>
</organism>
<dbReference type="EMBL" id="CP014585">
    <property type="protein sequence ID" value="ANZ75508.1"/>
    <property type="molecule type" value="Genomic_DNA"/>
</dbReference>
<proteinExistence type="predicted"/>
<keyword evidence="8" id="KW-1185">Reference proteome</keyword>
<gene>
    <name evidence="7" type="primary">YKR041W</name>
    <name evidence="7" type="ORF">ATY40_BA7503254</name>
</gene>
<comment type="subcellular location">
    <subcellularLocation>
        <location evidence="1">Nucleus</location>
    </subcellularLocation>
</comment>
<dbReference type="GO" id="GO:0005634">
    <property type="term" value="C:nucleus"/>
    <property type="evidence" value="ECO:0007669"/>
    <property type="project" value="UniProtKB-SubCell"/>
</dbReference>
<keyword evidence="4" id="KW-0040">ANK repeat</keyword>
<evidence type="ECO:0000256" key="2">
    <source>
        <dbReference type="ARBA" id="ARBA00022553"/>
    </source>
</evidence>
<dbReference type="PANTHER" id="PTHR15263:SF1">
    <property type="entry name" value="NF-KAPPA-B INHIBITOR-LIKE PROTEIN 1"/>
    <property type="match status" value="1"/>
</dbReference>
<accession>A0A1B2JCH6</accession>
<feature type="region of interest" description="Disordered" evidence="6">
    <location>
        <begin position="31"/>
        <end position="73"/>
    </location>
</feature>
<evidence type="ECO:0000256" key="6">
    <source>
        <dbReference type="SAM" id="MobiDB-lite"/>
    </source>
</evidence>
<sequence length="254" mass="29980">MDSELRFPRLVFTKRKPTGLNSKELLTAKKESKRTKIPTVNKKTRSKAGSTLFKKHEHEDVANPASKVKNNSTFQERLEKQNVYDFAEETQSKPFSHSPSHTVSLGEKYKEWGPSINGYRFLDTEEKVKEYSVPTAEPQDTYGLSYPEDSSEPLANHLQTYEEYIQNWKENTRLYWPNEENSWTCVSYDSIEQFLRGNKSLSAFKKRLKVERIRWHPDKMKRNINCDEKDLILVTETFQLINKLWEDFFKVKHS</sequence>
<evidence type="ECO:0000256" key="4">
    <source>
        <dbReference type="ARBA" id="ARBA00023043"/>
    </source>
</evidence>
<keyword evidence="5" id="KW-0539">Nucleus</keyword>
<keyword evidence="3" id="KW-0677">Repeat</keyword>
<reference evidence="7 8" key="1">
    <citation type="submission" date="2016-02" db="EMBL/GenBank/DDBJ databases">
        <title>Comparative genomic and transcriptomic foundation for Pichia pastoris.</title>
        <authorList>
            <person name="Love K.R."/>
            <person name="Shah K.A."/>
            <person name="Whittaker C.A."/>
            <person name="Wu J."/>
            <person name="Bartlett M.C."/>
            <person name="Ma D."/>
            <person name="Leeson R.L."/>
            <person name="Priest M."/>
            <person name="Young S.K."/>
            <person name="Love J.C."/>
        </authorList>
    </citation>
    <scope>NUCLEOTIDE SEQUENCE [LARGE SCALE GENOMIC DNA]</scope>
    <source>
        <strain evidence="7 8">ATCC 28485</strain>
    </source>
</reference>
<dbReference type="GO" id="GO:0043124">
    <property type="term" value="P:negative regulation of canonical NF-kappaB signal transduction"/>
    <property type="evidence" value="ECO:0007669"/>
    <property type="project" value="InterPro"/>
</dbReference>
<evidence type="ECO:0000313" key="8">
    <source>
        <dbReference type="Proteomes" id="UP000094565"/>
    </source>
</evidence>